<keyword evidence="3" id="KW-1185">Reference proteome</keyword>
<dbReference type="InterPro" id="IPR036873">
    <property type="entry name" value="Rhodanese-like_dom_sf"/>
</dbReference>
<dbReference type="Pfam" id="PF00581">
    <property type="entry name" value="Rhodanese"/>
    <property type="match status" value="1"/>
</dbReference>
<reference evidence="2 3" key="1">
    <citation type="journal article" date="2024" name="Int. J. Mol. Sci.">
        <title>Exploration of Alicyclobacillus spp. Genome in Search of Antibiotic Resistance.</title>
        <authorList>
            <person name="Bucka-Kolendo J."/>
            <person name="Kiousi D.E."/>
            <person name="Dekowska A."/>
            <person name="Mikolajczuk-Szczyrba A."/>
            <person name="Karadedos D.M."/>
            <person name="Michael P."/>
            <person name="Galanis A."/>
            <person name="Sokolowska B."/>
        </authorList>
    </citation>
    <scope>NUCLEOTIDE SEQUENCE [LARGE SCALE GENOMIC DNA]</scope>
    <source>
        <strain evidence="2 3">KKP 3000</strain>
    </source>
</reference>
<proteinExistence type="predicted"/>
<dbReference type="SMART" id="SM00450">
    <property type="entry name" value="RHOD"/>
    <property type="match status" value="1"/>
</dbReference>
<dbReference type="PANTHER" id="PTHR43031:SF16">
    <property type="entry name" value="OXIDOREDUCTASE"/>
    <property type="match status" value="1"/>
</dbReference>
<dbReference type="InterPro" id="IPR001763">
    <property type="entry name" value="Rhodanese-like_dom"/>
</dbReference>
<dbReference type="EMBL" id="JBDXSU010000005">
    <property type="protein sequence ID" value="MFB5190151.1"/>
    <property type="molecule type" value="Genomic_DNA"/>
</dbReference>
<dbReference type="PROSITE" id="PS50206">
    <property type="entry name" value="RHODANESE_3"/>
    <property type="match status" value="1"/>
</dbReference>
<comment type="caution">
    <text evidence="2">The sequence shown here is derived from an EMBL/GenBank/DDBJ whole genome shotgun (WGS) entry which is preliminary data.</text>
</comment>
<dbReference type="SUPFAM" id="SSF52821">
    <property type="entry name" value="Rhodanese/Cell cycle control phosphatase"/>
    <property type="match status" value="1"/>
</dbReference>
<evidence type="ECO:0000313" key="3">
    <source>
        <dbReference type="Proteomes" id="UP001579974"/>
    </source>
</evidence>
<name>A0ABV5AD71_9BACL</name>
<protein>
    <submittedName>
        <fullName evidence="2">Rhodanese-like domain-containing protein</fullName>
    </submittedName>
</protein>
<dbReference type="Proteomes" id="UP001579974">
    <property type="component" value="Unassembled WGS sequence"/>
</dbReference>
<accession>A0ABV5AD71</accession>
<evidence type="ECO:0000313" key="2">
    <source>
        <dbReference type="EMBL" id="MFB5190151.1"/>
    </source>
</evidence>
<dbReference type="RefSeq" id="WP_275473792.1">
    <property type="nucleotide sequence ID" value="NZ_CP162940.1"/>
</dbReference>
<evidence type="ECO:0000259" key="1">
    <source>
        <dbReference type="PROSITE" id="PS50206"/>
    </source>
</evidence>
<dbReference type="Gene3D" id="3.40.250.10">
    <property type="entry name" value="Rhodanese-like domain"/>
    <property type="match status" value="1"/>
</dbReference>
<dbReference type="PANTHER" id="PTHR43031">
    <property type="entry name" value="FAD-DEPENDENT OXIDOREDUCTASE"/>
    <property type="match status" value="1"/>
</dbReference>
<dbReference type="InterPro" id="IPR050229">
    <property type="entry name" value="GlpE_sulfurtransferase"/>
</dbReference>
<feature type="domain" description="Rhodanese" evidence="1">
    <location>
        <begin position="30"/>
        <end position="130"/>
    </location>
</feature>
<sequence length="132" mass="13806">MALKFADIVGKARENVPGISSAEAKEKIQANPDTLVIDVQDAADAGACGLIPSSVNISLGMLPIRADLELPEHLRDARLADRNRPVIVTCGAGGQAAIGAYLLKQMGFTDVSYISGGTAAWKEAGFDVEPLK</sequence>
<organism evidence="2 3">
    <name type="scientific">Alicyclobacillus fastidiosus</name>
    <dbReference type="NCBI Taxonomy" id="392011"/>
    <lineage>
        <taxon>Bacteria</taxon>
        <taxon>Bacillati</taxon>
        <taxon>Bacillota</taxon>
        <taxon>Bacilli</taxon>
        <taxon>Bacillales</taxon>
        <taxon>Alicyclobacillaceae</taxon>
        <taxon>Alicyclobacillus</taxon>
    </lineage>
</organism>
<gene>
    <name evidence="2" type="ORF">KKP3000_003596</name>
</gene>